<dbReference type="PANTHER" id="PTHR47718">
    <property type="entry name" value="OS01G0519700 PROTEIN"/>
    <property type="match status" value="1"/>
</dbReference>
<comment type="caution">
    <text evidence="2">The sequence shown here is derived from an EMBL/GenBank/DDBJ whole genome shotgun (WGS) entry which is preliminary data.</text>
</comment>
<dbReference type="AlphaFoldDB" id="A0AAV8DFF2"/>
<organism evidence="2 3">
    <name type="scientific">Rhynchospora pubera</name>
    <dbReference type="NCBI Taxonomy" id="906938"/>
    <lineage>
        <taxon>Eukaryota</taxon>
        <taxon>Viridiplantae</taxon>
        <taxon>Streptophyta</taxon>
        <taxon>Embryophyta</taxon>
        <taxon>Tracheophyta</taxon>
        <taxon>Spermatophyta</taxon>
        <taxon>Magnoliopsida</taxon>
        <taxon>Liliopsida</taxon>
        <taxon>Poales</taxon>
        <taxon>Cyperaceae</taxon>
        <taxon>Cyperoideae</taxon>
        <taxon>Rhynchosporeae</taxon>
        <taxon>Rhynchospora</taxon>
    </lineage>
</organism>
<dbReference type="InterPro" id="IPR004330">
    <property type="entry name" value="FAR1_DNA_bnd_dom"/>
</dbReference>
<dbReference type="EMBL" id="JAMFTS010000004">
    <property type="protein sequence ID" value="KAJ4765342.1"/>
    <property type="molecule type" value="Genomic_DNA"/>
</dbReference>
<evidence type="ECO:0000259" key="1">
    <source>
        <dbReference type="Pfam" id="PF03101"/>
    </source>
</evidence>
<protein>
    <submittedName>
        <fullName evidence="2">FAR1-related sequence 10</fullName>
    </submittedName>
</protein>
<reference evidence="2" key="1">
    <citation type="submission" date="2022-08" db="EMBL/GenBank/DDBJ databases">
        <authorList>
            <person name="Marques A."/>
        </authorList>
    </citation>
    <scope>NUCLEOTIDE SEQUENCE</scope>
    <source>
        <strain evidence="2">RhyPub2mFocal</strain>
        <tissue evidence="2">Leaves</tissue>
    </source>
</reference>
<name>A0AAV8DFF2_9POAL</name>
<dbReference type="Proteomes" id="UP001140206">
    <property type="component" value="Chromosome 4"/>
</dbReference>
<evidence type="ECO:0000313" key="2">
    <source>
        <dbReference type="EMBL" id="KAJ4765342.1"/>
    </source>
</evidence>
<accession>A0AAV8DFF2</accession>
<sequence>MNWQDIASLKEYDRIINMTFSSETEAFKFFNAYAKRKGFSVRKSIIKRDKTNGAIKFRRFYCSRHGFREKKHIDKPNRKRQHKLLTRCGCPVKFCVKLDKRTGMWWVQDFNDCHNHDLAAVDTAPFLRSHCFISEAQKLEISSKRASGIRNCQILDYDARCRGGYQNRGYQEKNLYNFSTVHERSSFLEDDADSIIRAIQQFERCLMRMRTKEAKLDCIAFQKEPVLQTPFLDLEKSAVCNYTTKVFYIVQK</sequence>
<keyword evidence="3" id="KW-1185">Reference proteome</keyword>
<feature type="domain" description="FAR1" evidence="1">
    <location>
        <begin position="28"/>
        <end position="119"/>
    </location>
</feature>
<dbReference type="Pfam" id="PF03101">
    <property type="entry name" value="FAR1"/>
    <property type="match status" value="1"/>
</dbReference>
<evidence type="ECO:0000313" key="3">
    <source>
        <dbReference type="Proteomes" id="UP001140206"/>
    </source>
</evidence>
<gene>
    <name evidence="2" type="ORF">LUZ62_075717</name>
</gene>
<proteinExistence type="predicted"/>